<dbReference type="SMART" id="SM00671">
    <property type="entry name" value="SEL1"/>
    <property type="match status" value="4"/>
</dbReference>
<dbReference type="SUPFAM" id="SSF47090">
    <property type="entry name" value="PGBD-like"/>
    <property type="match status" value="1"/>
</dbReference>
<dbReference type="Pfam" id="PF01471">
    <property type="entry name" value="PG_binding_1"/>
    <property type="match status" value="1"/>
</dbReference>
<sequence length="1360" mass="145090">MNSKRSYLDTLNAGRQRRPHTSLEELNRSLETLEQRLERTRTDTSERLDPRRPAAEPRYGAAQPYGQPRWYEDPYSTQRERSRGEQNREPQNPAPAASGFGPNYQAIARDIDRVRGQEDGVSMVGKIAVELRGLREELRHQMTAGLQREFDVLRKDIDRAMQAASQHGAPADKSSAELGLEFERLSGAIHTLAEKSDDRSVNLLRLELEQVKAALDTLAREESVRAVDRRWDDFDRRWSAFEDRVDADQRQRAEGPNLSALTDRLEQISSAVNNLPQSLSLASLEEKVRMLAGAVDRFASQQTMRGGETLAMIDERLDEISRAIVASTVAAQANAFDPETFGRIEKRIASLAQQIEEVAQARPGAEVIDRLNLLSSRVDELAGRANLPEQAMERLGRQIALITDKIDRAPAMPDADHIFQGLEQRFDALSTLLERRQGDAIEQGNMLFRDLERRLDEVADRLDQRMQQDDSAGIMDAIDARFTALAKRIETRTPDPANELAIRGLESRLEDISSRLESSAAQVAGIDPALIRSLESQVTALSAHLSKPSAPLPEFEDISPRLNEIEKSLAGTRDSILSVAREAAENAVRSLAESSSSTAASNAAAVSGLAQDLKTLEALTRRSDERNSRTFEAIHDTLLKIVDRLGSLEAEPSEAVSELIDPQPGKRAARAGKIAVQDAPSMDIDQPLPLAGDIADLDPRAASILRNEPGTRSEPVTRSEVGPRTPAEAAAAAAMAALGSDAIGEKNEKAGRKKSMFSGLARAFKGKKDADAPPLAGSSPAGDVPAVDIDEPLDPKAANRPLEPGSGAPDLNAIMKRVRDERGTQPARRSETDAAKSDFIAAARRAAQAAAAEADALKRQSTMTGPVKALRIGDLLKARRKPILMAAAAIMMALAGLQLGKAFFADPAPVASNDAAPVVSAQPIATASLNTAGAPKAGTDAAKAEDAPTRIVRQAEPSKDDPAPRAAAQPSGPELPAAAPVEPAPAPAALAAPALPGPVPLASATPSEPITQAANAPATDTDADAQPMAGASAAGTAATSTPAAGISSATTPAGTGTETTGTVTPANNQPATSAAKIDIPTEIGPVALRDAAASGDAKALFEIGSRYAESRGVKEDMATAAKWYEKSAALGFAPAEYRIGNFYEKGIGVARDIKKAKTYYQLAAEQGNASAMHNLAVLFAMAADGVTDNESAAHWFQEAADLGVKDSQFNLGILSAKGVGMKQNLEESYKWFALVAKTGDKDAAAKRDEIANALRPEQLERARAATELWKAKPLNAAANSADIPESWRDSTPQTTAGIDMKKAVKNIQLILNKNGYDAGGTDGVMGDKTKNAIMAFQTDNKMKPTGEIDGPLVKALLAHK</sequence>
<gene>
    <name evidence="3" type="ORF">RFN28_00205</name>
</gene>
<dbReference type="InterPro" id="IPR002477">
    <property type="entry name" value="Peptidoglycan-bd-like"/>
</dbReference>
<dbReference type="Proteomes" id="UP001287059">
    <property type="component" value="Unassembled WGS sequence"/>
</dbReference>
<dbReference type="InterPro" id="IPR050767">
    <property type="entry name" value="Sel1_AlgK"/>
</dbReference>
<comment type="caution">
    <text evidence="3">The sequence shown here is derived from an EMBL/GenBank/DDBJ whole genome shotgun (WGS) entry which is preliminary data.</text>
</comment>
<name>A0ABU4XQ78_9HYPH</name>
<keyword evidence="4" id="KW-1185">Reference proteome</keyword>
<proteinExistence type="predicted"/>
<feature type="compositionally biased region" description="Basic and acidic residues" evidence="1">
    <location>
        <begin position="21"/>
        <end position="55"/>
    </location>
</feature>
<feature type="region of interest" description="Disordered" evidence="1">
    <location>
        <begin position="1012"/>
        <end position="1076"/>
    </location>
</feature>
<feature type="domain" description="Peptidoglycan binding-like" evidence="2">
    <location>
        <begin position="1303"/>
        <end position="1356"/>
    </location>
</feature>
<protein>
    <submittedName>
        <fullName evidence="3">Peptidoglycan-binding protein</fullName>
    </submittedName>
</protein>
<accession>A0ABU4XQ78</accession>
<evidence type="ECO:0000259" key="2">
    <source>
        <dbReference type="Pfam" id="PF01471"/>
    </source>
</evidence>
<organism evidence="3 4">
    <name type="scientific">Mesorhizobium album</name>
    <dbReference type="NCBI Taxonomy" id="3072314"/>
    <lineage>
        <taxon>Bacteria</taxon>
        <taxon>Pseudomonadati</taxon>
        <taxon>Pseudomonadota</taxon>
        <taxon>Alphaproteobacteria</taxon>
        <taxon>Hyphomicrobiales</taxon>
        <taxon>Phyllobacteriaceae</taxon>
        <taxon>Mesorhizobium</taxon>
    </lineage>
</organism>
<reference evidence="3 4" key="1">
    <citation type="submission" date="2023-08" db="EMBL/GenBank/DDBJ databases">
        <title>Implementing the SeqCode for naming new Mesorhizobium species isolated from Vachellia karroo root nodules.</title>
        <authorList>
            <person name="Van Lill M."/>
        </authorList>
    </citation>
    <scope>NUCLEOTIDE SEQUENCE [LARGE SCALE GENOMIC DNA]</scope>
    <source>
        <strain evidence="3 4">VK24D</strain>
    </source>
</reference>
<dbReference type="InterPro" id="IPR036366">
    <property type="entry name" value="PGBDSf"/>
</dbReference>
<evidence type="ECO:0000313" key="3">
    <source>
        <dbReference type="EMBL" id="MDX8476892.1"/>
    </source>
</evidence>
<feature type="region of interest" description="Disordered" evidence="1">
    <location>
        <begin position="1"/>
        <end position="102"/>
    </location>
</feature>
<feature type="region of interest" description="Disordered" evidence="1">
    <location>
        <begin position="954"/>
        <end position="981"/>
    </location>
</feature>
<evidence type="ECO:0000256" key="1">
    <source>
        <dbReference type="SAM" id="MobiDB-lite"/>
    </source>
</evidence>
<dbReference type="InterPro" id="IPR006597">
    <property type="entry name" value="Sel1-like"/>
</dbReference>
<dbReference type="Gene3D" id="1.10.101.10">
    <property type="entry name" value="PGBD-like superfamily/PGBD"/>
    <property type="match status" value="1"/>
</dbReference>
<dbReference type="Gene3D" id="1.25.40.10">
    <property type="entry name" value="Tetratricopeptide repeat domain"/>
    <property type="match status" value="1"/>
</dbReference>
<feature type="compositionally biased region" description="Basic and acidic residues" evidence="1">
    <location>
        <begin position="78"/>
        <end position="88"/>
    </location>
</feature>
<dbReference type="SUPFAM" id="SSF81901">
    <property type="entry name" value="HCP-like"/>
    <property type="match status" value="1"/>
</dbReference>
<feature type="compositionally biased region" description="Low complexity" evidence="1">
    <location>
        <begin position="1012"/>
        <end position="1066"/>
    </location>
</feature>
<dbReference type="PANTHER" id="PTHR11102:SF160">
    <property type="entry name" value="ERAD-ASSOCIATED E3 UBIQUITIN-PROTEIN LIGASE COMPONENT HRD3"/>
    <property type="match status" value="1"/>
</dbReference>
<dbReference type="RefSeq" id="WP_320285353.1">
    <property type="nucleotide sequence ID" value="NZ_JAVIIW010000001.1"/>
</dbReference>
<evidence type="ECO:0000313" key="4">
    <source>
        <dbReference type="Proteomes" id="UP001287059"/>
    </source>
</evidence>
<dbReference type="PANTHER" id="PTHR11102">
    <property type="entry name" value="SEL-1-LIKE PROTEIN"/>
    <property type="match status" value="1"/>
</dbReference>
<feature type="compositionally biased region" description="Low complexity" evidence="1">
    <location>
        <begin position="972"/>
        <end position="981"/>
    </location>
</feature>
<dbReference type="Pfam" id="PF08238">
    <property type="entry name" value="Sel1"/>
    <property type="match status" value="4"/>
</dbReference>
<feature type="region of interest" description="Disordered" evidence="1">
    <location>
        <begin position="768"/>
        <end position="813"/>
    </location>
</feature>
<dbReference type="InterPro" id="IPR036365">
    <property type="entry name" value="PGBD-like_sf"/>
</dbReference>
<dbReference type="EMBL" id="JAVIIW010000001">
    <property type="protein sequence ID" value="MDX8476892.1"/>
    <property type="molecule type" value="Genomic_DNA"/>
</dbReference>
<dbReference type="InterPro" id="IPR011990">
    <property type="entry name" value="TPR-like_helical_dom_sf"/>
</dbReference>